<organism evidence="1 2">
    <name type="scientific">Piscinibacter gummiphilus</name>
    <dbReference type="NCBI Taxonomy" id="946333"/>
    <lineage>
        <taxon>Bacteria</taxon>
        <taxon>Pseudomonadati</taxon>
        <taxon>Pseudomonadota</taxon>
        <taxon>Betaproteobacteria</taxon>
        <taxon>Burkholderiales</taxon>
        <taxon>Sphaerotilaceae</taxon>
        <taxon>Piscinibacter</taxon>
    </lineage>
</organism>
<evidence type="ECO:0008006" key="3">
    <source>
        <dbReference type="Google" id="ProtNLM"/>
    </source>
</evidence>
<keyword evidence="2" id="KW-1185">Reference proteome</keyword>
<reference evidence="1 2" key="1">
    <citation type="submission" date="2016-04" db="EMBL/GenBank/DDBJ databases">
        <title>Complete genome sequence of natural rubber-degrading, novel Gram-negative bacterium, Rhizobacter gummiphilus strain NS21.</title>
        <authorList>
            <person name="Tabata M."/>
            <person name="Kasai D."/>
            <person name="Fukuda M."/>
        </authorList>
    </citation>
    <scope>NUCLEOTIDE SEQUENCE [LARGE SCALE GENOMIC DNA]</scope>
    <source>
        <strain evidence="1 2">NS21</strain>
    </source>
</reference>
<evidence type="ECO:0000313" key="2">
    <source>
        <dbReference type="Proteomes" id="UP000193427"/>
    </source>
</evidence>
<gene>
    <name evidence="1" type="ORF">A4W93_21290</name>
</gene>
<dbReference type="KEGG" id="rgu:A4W93_21290"/>
<dbReference type="STRING" id="946333.A4W93_21290"/>
<name>A0A1W6LDH5_9BURK</name>
<evidence type="ECO:0000313" key="1">
    <source>
        <dbReference type="EMBL" id="ARN22228.1"/>
    </source>
</evidence>
<proteinExistence type="predicted"/>
<dbReference type="Gene3D" id="2.130.10.10">
    <property type="entry name" value="YVTN repeat-like/Quinoprotein amine dehydrogenase"/>
    <property type="match status" value="1"/>
</dbReference>
<dbReference type="InterPro" id="IPR015943">
    <property type="entry name" value="WD40/YVTN_repeat-like_dom_sf"/>
</dbReference>
<accession>A0A1W6LDH5</accession>
<dbReference type="Proteomes" id="UP000193427">
    <property type="component" value="Chromosome"/>
</dbReference>
<protein>
    <recommendedName>
        <fullName evidence="3">Oligogalacturonate lyase domain-containing protein</fullName>
    </recommendedName>
</protein>
<dbReference type="AlphaFoldDB" id="A0A1W6LDH5"/>
<sequence length="416" mass="45564">MLVTGLMLSQVAWAASPNLCQGVSTDLNDHPMPLNPRPQKGQPFQDPRFHTRVVRITDVQMETGKTGVRKPMYPTVAAWNADESLMILYQTAGLSGSGLPSQHLLYDGKTYRFRQVLEISPSDLEHIYWDAKDPDVLYYPSIAHVGGQAASQLIRYTVSTGIKEVLADFPECAREGKLGFGHPKYMAWNGTALGLRCTLGGDRGARTTWFNLTTRKAGDWVEDRNGGGLQVAPSGKLAVRGSDIIDLTRGMAPVRRMKGKWDEHATLAPLANGNDAQVSSQFDVKPFGNIVVENLNTGEVKVVIGPDKGHGYPRTGSHVSTVAWRAPGWVAVSMVGKLQGEKLFDQEIALANIDTGVVCRVAHHHSSGRAGPQKYWAEPQVVISPSGDRMLFSSDWHGSPNVDTYVIELPSRQKDR</sequence>
<dbReference type="EMBL" id="CP015118">
    <property type="protein sequence ID" value="ARN22228.1"/>
    <property type="molecule type" value="Genomic_DNA"/>
</dbReference>
<dbReference type="SUPFAM" id="SSF82171">
    <property type="entry name" value="DPP6 N-terminal domain-like"/>
    <property type="match status" value="1"/>
</dbReference>